<protein>
    <submittedName>
        <fullName evidence="2">Uncharacterized protein DUF2276</fullName>
    </submittedName>
</protein>
<dbReference type="Proteomes" id="UP000295788">
    <property type="component" value="Unassembled WGS sequence"/>
</dbReference>
<dbReference type="InterPro" id="IPR019267">
    <property type="entry name" value="CRISPR-assoc_Cas6_C"/>
</dbReference>
<gene>
    <name evidence="2" type="ORF">EDD72_1245</name>
</gene>
<name>A0A4R3K7I7_9BACI</name>
<proteinExistence type="predicted"/>
<dbReference type="Pfam" id="PF10040">
    <property type="entry name" value="CRISPR_Cas6"/>
    <property type="match status" value="1"/>
</dbReference>
<dbReference type="Gene3D" id="3.30.70.1900">
    <property type="match status" value="1"/>
</dbReference>
<comment type="caution">
    <text evidence="2">The sequence shown here is derived from an EMBL/GenBank/DDBJ whole genome shotgun (WGS) entry which is preliminary data.</text>
</comment>
<evidence type="ECO:0000313" key="3">
    <source>
        <dbReference type="Proteomes" id="UP000295788"/>
    </source>
</evidence>
<dbReference type="AlphaFoldDB" id="A0A4R3K7I7"/>
<reference evidence="2 3" key="1">
    <citation type="submission" date="2019-03" db="EMBL/GenBank/DDBJ databases">
        <title>Genomic Encyclopedia of Type Strains, Phase IV (KMG-IV): sequencing the most valuable type-strain genomes for metagenomic binning, comparative biology and taxonomic classification.</title>
        <authorList>
            <person name="Goeker M."/>
        </authorList>
    </citation>
    <scope>NUCLEOTIDE SEQUENCE [LARGE SCALE GENOMIC DNA]</scope>
    <source>
        <strain evidence="2 3">DSM 23802</strain>
    </source>
</reference>
<keyword evidence="3" id="KW-1185">Reference proteome</keyword>
<evidence type="ECO:0000313" key="2">
    <source>
        <dbReference type="EMBL" id="TCS78926.1"/>
    </source>
</evidence>
<dbReference type="RefSeq" id="WP_243643833.1">
    <property type="nucleotide sequence ID" value="NZ_SMAB01000024.1"/>
</dbReference>
<evidence type="ECO:0000259" key="1">
    <source>
        <dbReference type="Pfam" id="PF10040"/>
    </source>
</evidence>
<dbReference type="EMBL" id="SMAB01000024">
    <property type="protein sequence ID" value="TCS78926.1"/>
    <property type="molecule type" value="Genomic_DNA"/>
</dbReference>
<accession>A0A4R3K7I7</accession>
<feature type="domain" description="CRISPR-associated protein Cas6 C-terminal" evidence="1">
    <location>
        <begin position="197"/>
        <end position="319"/>
    </location>
</feature>
<organism evidence="2 3">
    <name type="scientific">Tepidibacillus fermentans</name>
    <dbReference type="NCBI Taxonomy" id="1281767"/>
    <lineage>
        <taxon>Bacteria</taxon>
        <taxon>Bacillati</taxon>
        <taxon>Bacillota</taxon>
        <taxon>Bacilli</taxon>
        <taxon>Bacillales</taxon>
        <taxon>Bacillaceae</taxon>
        <taxon>Tepidibacillus</taxon>
    </lineage>
</organism>
<sequence length="324" mass="37982">MIDQELLDIVGKLQIARFEVIYEVGSYGVNLPPYKGSTIRGAFGHIFKMVACTCGSEDHLDNCIYQYIFETKPPENSEVLKKYESIPRPFVIEPILDPRTYFAPGEKLHFAFILFGKALDYLPYFIFTFQEMGKQGLGKNHHSLNLRQVFQTNLHHDLNTLIYDGEAGRIYNRWEPIYANEIFQSVENQYINNRLWVHFLTPTRLQKGGKYLSTAPQFEDVMKATMRRLTSILYFHQDLQFEMDFKKFFLHASKVELIKDQIEWVDWERYSNRQQERIKLGGILGKALYRGEIEPYLPWLKLAEWIHIGKNPVFGLGKIKVASH</sequence>